<feature type="chain" id="PRO_5005665752" description="TNase-like domain-containing protein" evidence="1">
    <location>
        <begin position="18"/>
        <end position="141"/>
    </location>
</feature>
<protein>
    <recommendedName>
        <fullName evidence="4">TNase-like domain-containing protein</fullName>
    </recommendedName>
</protein>
<dbReference type="AlphaFoldDB" id="B6YS73"/>
<evidence type="ECO:0000313" key="2">
    <source>
        <dbReference type="EMBL" id="BAG84045.1"/>
    </source>
</evidence>
<dbReference type="HOGENOM" id="CLU_1821446_0_0_10"/>
<dbReference type="RefSeq" id="WP_012573011.1">
    <property type="nucleotide sequence ID" value="NC_011564.1"/>
</dbReference>
<geneLocation type="plasmid" evidence="2 3">
    <name>pCFPG1</name>
</geneLocation>
<dbReference type="EMBL" id="AP010657">
    <property type="protein sequence ID" value="BAG84045.1"/>
    <property type="molecule type" value="Genomic_DNA"/>
</dbReference>
<proteinExistence type="predicted"/>
<evidence type="ECO:0008006" key="4">
    <source>
        <dbReference type="Google" id="ProtNLM"/>
    </source>
</evidence>
<evidence type="ECO:0000256" key="1">
    <source>
        <dbReference type="SAM" id="SignalP"/>
    </source>
</evidence>
<name>B6YS73_AZOPC</name>
<reference evidence="3" key="1">
    <citation type="journal article" date="2008" name="Science">
        <title>Genome of an endosymbiont coupling N2 fixation to cellulolysis within RT protist cells in termite gut.</title>
        <authorList>
            <person name="Hongoh Y."/>
            <person name="Sharma V.K."/>
            <person name="Prakash T."/>
            <person name="Noda S."/>
            <person name="Toh H."/>
            <person name="Taylor T.D."/>
            <person name="Kudo T."/>
            <person name="Sakaki Y."/>
            <person name="Toyoda A."/>
            <person name="Hattori M."/>
            <person name="Ohkuma M."/>
        </authorList>
    </citation>
    <scope>NUCLEOTIDE SEQUENCE [LARGE SCALE GENOMIC DNA]</scope>
    <source>
        <plasmid evidence="3">pCFPG1</plasmid>
    </source>
</reference>
<dbReference type="KEGG" id="aps:CFPG_P1-24"/>
<feature type="signal peptide" evidence="1">
    <location>
        <begin position="1"/>
        <end position="17"/>
    </location>
</feature>
<accession>B6YS73</accession>
<organism evidence="2 3">
    <name type="scientific">Azobacteroides pseudotrichonymphae genomovar. CFP2</name>
    <dbReference type="NCBI Taxonomy" id="511995"/>
    <lineage>
        <taxon>Bacteria</taxon>
        <taxon>Pseudomonadati</taxon>
        <taxon>Bacteroidota</taxon>
        <taxon>Bacteroidia</taxon>
        <taxon>Bacteroidales</taxon>
        <taxon>Candidatus Azobacteroides</taxon>
    </lineage>
</organism>
<keyword evidence="2" id="KW-0614">Plasmid</keyword>
<keyword evidence="3" id="KW-1185">Reference proteome</keyword>
<keyword evidence="1" id="KW-0732">Signal</keyword>
<sequence>MKKILLTLLFIASAALSYGNTHITIQFKNNDIFTYDFIVNAGDKVHVFHFATTPHEQWMKGLGHLPSLAEGEEMIGSCSEWEDKAEAEYKAVLDIRQAFRSRGYRAEVWQIYYLDPFFNGNWEQAVYFDTKDVKDVKIESQ</sequence>
<dbReference type="Proteomes" id="UP000000723">
    <property type="component" value="Plasmid pCFPG1"/>
</dbReference>
<evidence type="ECO:0000313" key="3">
    <source>
        <dbReference type="Proteomes" id="UP000000723"/>
    </source>
</evidence>
<gene>
    <name evidence="2" type="ordered locus">CFPG_P1-24</name>
</gene>